<protein>
    <submittedName>
        <fullName evidence="1">Uncharacterized protein</fullName>
    </submittedName>
</protein>
<name>A0A9W9HTF5_9EURO</name>
<reference evidence="1" key="1">
    <citation type="submission" date="2022-11" db="EMBL/GenBank/DDBJ databases">
        <authorList>
            <person name="Petersen C."/>
        </authorList>
    </citation>
    <scope>NUCLEOTIDE SEQUENCE</scope>
    <source>
        <strain evidence="1">IBT 21917</strain>
    </source>
</reference>
<comment type="caution">
    <text evidence="1">The sequence shown here is derived from an EMBL/GenBank/DDBJ whole genome shotgun (WGS) entry which is preliminary data.</text>
</comment>
<sequence length="342" mass="38091">MHPRTHGDQGRLTPAQRCSQYDFGGGVTLGDAFAIYSVVAFPPNWNSINYDPDTQGELTDALSSVTRVLPIYVELPESALGDIRSLATPRQQSTTSPRNHLPMFLMNAARSRKHCVLGHRTAEESLLRILQRPWCVLELCCCQTSIVVAVQNFASAASRIDRDIYDPANQLLSYELARRSELRPSDLTMFGHLTSQRFQSQASSASWPESRAIYTALSPSRLLSHNPFWIGVLCACAVYLGVSISHLSLMLWSPPGVSPSTMTPQFTRDHKLHGRLSSIMVYRSISRRTRTACLRRWKSDSDLRGGFPVKEHQPRGDAEANGTVKCLLDLYAALIRAMSDTI</sequence>
<dbReference type="OrthoDB" id="4467587at2759"/>
<keyword evidence="2" id="KW-1185">Reference proteome</keyword>
<accession>A0A9W9HTF5</accession>
<proteinExistence type="predicted"/>
<dbReference type="Proteomes" id="UP001146351">
    <property type="component" value="Unassembled WGS sequence"/>
</dbReference>
<dbReference type="AlphaFoldDB" id="A0A9W9HTF5"/>
<organism evidence="1 2">
    <name type="scientific">Penicillium capsulatum</name>
    <dbReference type="NCBI Taxonomy" id="69766"/>
    <lineage>
        <taxon>Eukaryota</taxon>
        <taxon>Fungi</taxon>
        <taxon>Dikarya</taxon>
        <taxon>Ascomycota</taxon>
        <taxon>Pezizomycotina</taxon>
        <taxon>Eurotiomycetes</taxon>
        <taxon>Eurotiomycetidae</taxon>
        <taxon>Eurotiales</taxon>
        <taxon>Aspergillaceae</taxon>
        <taxon>Penicillium</taxon>
    </lineage>
</organism>
<dbReference type="EMBL" id="JAPQKO010000006">
    <property type="protein sequence ID" value="KAJ5156352.1"/>
    <property type="molecule type" value="Genomic_DNA"/>
</dbReference>
<gene>
    <name evidence="1" type="ORF">N7492_009155</name>
</gene>
<evidence type="ECO:0000313" key="1">
    <source>
        <dbReference type="EMBL" id="KAJ5156352.1"/>
    </source>
</evidence>
<evidence type="ECO:0000313" key="2">
    <source>
        <dbReference type="Proteomes" id="UP001146351"/>
    </source>
</evidence>
<reference evidence="1" key="2">
    <citation type="journal article" date="2023" name="IMA Fungus">
        <title>Comparative genomic study of the Penicillium genus elucidates a diverse pangenome and 15 lateral gene transfer events.</title>
        <authorList>
            <person name="Petersen C."/>
            <person name="Sorensen T."/>
            <person name="Nielsen M.R."/>
            <person name="Sondergaard T.E."/>
            <person name="Sorensen J.L."/>
            <person name="Fitzpatrick D.A."/>
            <person name="Frisvad J.C."/>
            <person name="Nielsen K.L."/>
        </authorList>
    </citation>
    <scope>NUCLEOTIDE SEQUENCE</scope>
    <source>
        <strain evidence="1">IBT 21917</strain>
    </source>
</reference>